<proteinExistence type="inferred from homology"/>
<dbReference type="eggNOG" id="KOG1809">
    <property type="taxonomic scope" value="Eukaryota"/>
</dbReference>
<evidence type="ECO:0000259" key="3">
    <source>
        <dbReference type="PROSITE" id="PS50004"/>
    </source>
</evidence>
<dbReference type="Gene3D" id="2.60.40.150">
    <property type="entry name" value="C2 domain"/>
    <property type="match status" value="2"/>
</dbReference>
<dbReference type="CDD" id="cd00030">
    <property type="entry name" value="C2"/>
    <property type="match status" value="2"/>
</dbReference>
<keyword evidence="6" id="KW-1185">Reference proteome</keyword>
<gene>
    <name evidence="5" type="ORF">SDRG_06491</name>
</gene>
<dbReference type="VEuPathDB" id="FungiDB:SDRG_06491"/>
<dbReference type="GeneID" id="19947218"/>
<accession>T0RV51</accession>
<feature type="domain" description="EF-hand" evidence="4">
    <location>
        <begin position="753"/>
        <end position="788"/>
    </location>
</feature>
<dbReference type="PANTHER" id="PTHR16166">
    <property type="entry name" value="VACUOLAR PROTEIN SORTING-ASSOCIATED PROTEIN VPS13"/>
    <property type="match status" value="1"/>
</dbReference>
<dbReference type="PROSITE" id="PS50222">
    <property type="entry name" value="EF_HAND_2"/>
    <property type="match status" value="2"/>
</dbReference>
<dbReference type="InterPro" id="IPR035892">
    <property type="entry name" value="C2_domain_sf"/>
</dbReference>
<evidence type="ECO:0000313" key="6">
    <source>
        <dbReference type="Proteomes" id="UP000030762"/>
    </source>
</evidence>
<dbReference type="GO" id="GO:0006623">
    <property type="term" value="P:protein targeting to vacuole"/>
    <property type="evidence" value="ECO:0007669"/>
    <property type="project" value="TreeGrafter"/>
</dbReference>
<dbReference type="OrthoDB" id="428159at2759"/>
<evidence type="ECO:0000313" key="5">
    <source>
        <dbReference type="EMBL" id="EQC36388.1"/>
    </source>
</evidence>
<keyword evidence="2" id="KW-0106">Calcium</keyword>
<dbReference type="SMART" id="SM00239">
    <property type="entry name" value="C2"/>
    <property type="match status" value="2"/>
</dbReference>
<dbReference type="STRING" id="1156394.T0RV51"/>
<dbReference type="Pfam" id="PF13499">
    <property type="entry name" value="EF-hand_7"/>
    <property type="match status" value="1"/>
</dbReference>
<evidence type="ECO:0000256" key="1">
    <source>
        <dbReference type="ARBA" id="ARBA00006545"/>
    </source>
</evidence>
<dbReference type="Proteomes" id="UP000030762">
    <property type="component" value="Unassembled WGS sequence"/>
</dbReference>
<dbReference type="InterPro" id="IPR018247">
    <property type="entry name" value="EF_Hand_1_Ca_BS"/>
</dbReference>
<comment type="similarity">
    <text evidence="1">Belongs to the VPS13 family.</text>
</comment>
<feature type="domain" description="C2" evidence="3">
    <location>
        <begin position="2299"/>
        <end position="2416"/>
    </location>
</feature>
<dbReference type="InterPro" id="IPR000008">
    <property type="entry name" value="C2_dom"/>
</dbReference>
<dbReference type="Pfam" id="PF25036">
    <property type="entry name" value="VPS13_VAB"/>
    <property type="match status" value="1"/>
</dbReference>
<dbReference type="SUPFAM" id="SSF47473">
    <property type="entry name" value="EF-hand"/>
    <property type="match status" value="1"/>
</dbReference>
<dbReference type="RefSeq" id="XP_008610494.1">
    <property type="nucleotide sequence ID" value="XM_008612272.1"/>
</dbReference>
<dbReference type="PROSITE" id="PS50004">
    <property type="entry name" value="C2"/>
    <property type="match status" value="2"/>
</dbReference>
<dbReference type="InterPro" id="IPR011992">
    <property type="entry name" value="EF-hand-dom_pair"/>
</dbReference>
<feature type="domain" description="C2" evidence="3">
    <location>
        <begin position="2437"/>
        <end position="2570"/>
    </location>
</feature>
<feature type="domain" description="EF-hand" evidence="4">
    <location>
        <begin position="795"/>
        <end position="830"/>
    </location>
</feature>
<sequence>MQFDMTMLFLGLTTILVSLCVIPPLAKVTIAPLLGSVVAKATKAYIHSSIELFYNLWTGLISLERIVLQASFLHDLRLSLPFPIELSHVSIDALHVQLPSFFGGSGPMCYNMSIEIVGVRVAGTFGVNCELDRAAYLERVVANKLALANGMTQAVQTYLARLASPNEAPPPSTFKSRLLHSIAETIKISIRDVSIELIGEKDAAPTTPLTITLTELSLTSAPTNEEVQINHRTVAMRNFYICLESQRVLGFPSLLVDVTMPYVFEVMLSPLPLDTKKLGLSITLADMMTTLSPHLYLTLIRYYIPYVKYGLFQESLNQAEMAECIHQTADAEDAYCRAFKWDFAAQAPTPVDAVNDVEKMATLDQLLALRAKALRWTEHLAQTHLMPIELVTKVQAENAPFRDKHIVVALNRWTVQLLDTKDKKLPVADKTPVGEPTLAAEFAIAGVDVLMEQCTTGNVAMDLQYAIRDIQLTTLTPSMECQRSQLLSHSSNEKLLDGRLRQTFAGGMDLDVTFEKLAVFAAKEPLQEFLLYVDRLQLTAQAYMAEQLPAPAQTTATTTTTAVVVHDTSSSSKLNLSNVGPCSLLKGATMNIAVRVADVSVFLIPPAVESTGALLELTMTTELAVKSSLDAESMQLVLSEAALLPRLYQAPTDKSGFPTIFSPQTSLPQSLLAPLRIANGYELARTASGDFAQTLSVSVSDITLSFSQLNFAMFLSSVTSLSTIQTTTDDQMKKRRVAQEVAQEAEMALQIKQRLDVAQAQFEEIDVDHTKSIELDELEMLLAHAIVDQKLLTRELRELTATVFNTIDKDGSGTIDFDEFRHYLLETMNVDHLRGYVDLYACEYDALNVLETLFGPFSKSTPSDWFFFLTSRAASDPLDAFWSLYQAEMGATRTSRVGQSPALLQRKLVRLLQHHEAAHAVWDALVVPNLATSDENRDIDLAWTVNDDTACGGIVEFESAAKMILNQSAEPTIEVVETKPAPTMAGVSLRVRSDIKLGAFHVVLLDDKLPSTACRADLVVDELTCSVALSAAIGPNVYDVNAQASEWAMTLGLQVAASCYSDLSGQMEHSIEPWVCLVGVNSAAGVEGVRVWLEAEKRFQINVSSSLLEVLAILPEIMSGEHVVEPDAPKVVYRPDEPPFHVTNLTGVPLIFGNGDDQITLEPRSVQALKSVDVANCRVEIPSWGALTDVALPAFGPKELVVKDSAGAHFITLNAICRLEDPKDASVVFKSNIVISNKSSLDMEMQSLVHLAGFTSLNDKVTTLESATSLSLPISVFMGDTEVYLRSANSKSWHVNIKLTNDMLLDAQKPELNKTESSMNSFVRKGTIVPLHQKHKASKLVKQLTPSILLYRHVLTDNTVQWELSVLPSFVIHNALPYTIEYRFLEYRATPGAGRMDMNGIQTLLEASSVHGEVASGATGEVEGLSSQTPGYMAFRLRNGAATSMWSKPLLMAIHATVDLFTTAPEKYELEPNLSVSFERATMPGQPRVVKFSVPFWIVNKTGLDLSYKLPDADAASGAVDEVTVHPAFATPIMVHAPKARMSFRANAPSTSTPPSWTPLVTDDVVPPMFHQLSAAAAWSEPMNASAVQTSGEVYSSGHVLGVDITGLEGLFADSIAIALSPRYVVQNHTPYDIQVRAFATPATDHLNELAAVSNCPTYDLASHSNGVLYAFEPLSKDPLVKCQKYFSMALSGSTVWSSILAVNAVGDVYFPLECTIRKRGFIVKASIQLLGTHLFVVLTDASSYPPYGVENYTMHPVTLRQGSNLAKQTTELARAERLAFAWDQAYVADHKLDVTIQGQKFTVDIDSVGPVKTSDLSLLKLMDGPKKFVLEVVPVGSARVLRIVDARSKHLDKLRSAKTSLEGQARAVAASLYTTALDMRLAGFGVSFMDALPQEVLYLSMDDVRVQSAPQSLEWDISIFNLQVDNMLANAKFPVILAPVDSGYNSGSVTPVPFFKLVLETLGDNGSLFKVMDVAVQPAYIRVDIDYLFKLLGLLEPLLASETALQSQLELALELYSKPMPCPAPIRNSQLLYFEAFSVRETQFKLECIIQKEDIARSKAMAHSRSWLVNALMQLIGIVGSKLSGSPSFSFSAITKRHCFTTKDRLVSQLVQTYSRDVVMQAYKLVGSIDMLGNPVGLVEDLGSGLKAFLKVTTNEVLGDSQTRGEGVKILGKTVAKTGTGALAKFTGSLDKLMDEVSDVADTPHDKDERDANESTSVVDGGLKFAKNLGLGLTGIITKPVEGAMSGGVTGFMQGAVQGLAGAPVVLLKTVTSTAHTLATEASETLEDVVPFQGRRRKERQFVDKVLVVPSKQQPSMLHVEILSASGLVASSGQCNPICYVLLNDKVVFQTKCLFGTANPEWRAAKNIELKTESATTNVTFKVRDSFTGFESTIGQLRIPLNQLMMDFDQETGSSPLSKWVHSNVADLSAMSVDLPRLEKEYMLWGKPKKARDGKPPSLQVLVTVLDLVNYVPPKTMFGSTPNLAPYIGVELGGKSQKTTALKAASANMSWKETLTFDWKAPEKHKQISFTLFDKSMLVDETLGNVLLPLRLSEPRVDMLLDIRVNGVVNGQLHVKTEILGLPDDDDAEPSPIEGGATSKTAGKLKLHVAFS</sequence>
<dbReference type="PANTHER" id="PTHR16166:SF93">
    <property type="entry name" value="INTERMEMBRANE LIPID TRANSFER PROTEIN VPS13"/>
    <property type="match status" value="1"/>
</dbReference>
<dbReference type="GO" id="GO:0045053">
    <property type="term" value="P:protein retention in Golgi apparatus"/>
    <property type="evidence" value="ECO:0007669"/>
    <property type="project" value="TreeGrafter"/>
</dbReference>
<dbReference type="SMART" id="SM00054">
    <property type="entry name" value="EFh"/>
    <property type="match status" value="2"/>
</dbReference>
<evidence type="ECO:0000259" key="4">
    <source>
        <dbReference type="PROSITE" id="PS50222"/>
    </source>
</evidence>
<dbReference type="SUPFAM" id="SSF49562">
    <property type="entry name" value="C2 domain (Calcium/lipid-binding domain, CaLB)"/>
    <property type="match status" value="2"/>
</dbReference>
<name>T0RV51_SAPDV</name>
<dbReference type="EMBL" id="JH767148">
    <property type="protein sequence ID" value="EQC36388.1"/>
    <property type="molecule type" value="Genomic_DNA"/>
</dbReference>
<dbReference type="InterPro" id="IPR026847">
    <property type="entry name" value="VPS13"/>
</dbReference>
<dbReference type="InterPro" id="IPR009543">
    <property type="entry name" value="VPS13_VAB"/>
</dbReference>
<reference evidence="5 6" key="1">
    <citation type="submission" date="2012-04" db="EMBL/GenBank/DDBJ databases">
        <title>The Genome Sequence of Saprolegnia declina VS20.</title>
        <authorList>
            <consortium name="The Broad Institute Genome Sequencing Platform"/>
            <person name="Russ C."/>
            <person name="Nusbaum C."/>
            <person name="Tyler B."/>
            <person name="van West P."/>
            <person name="Dieguez-Uribeondo J."/>
            <person name="de Bruijn I."/>
            <person name="Tripathy S."/>
            <person name="Jiang R."/>
            <person name="Young S.K."/>
            <person name="Zeng Q."/>
            <person name="Gargeya S."/>
            <person name="Fitzgerald M."/>
            <person name="Haas B."/>
            <person name="Abouelleil A."/>
            <person name="Alvarado L."/>
            <person name="Arachchi H.M."/>
            <person name="Berlin A."/>
            <person name="Chapman S.B."/>
            <person name="Goldberg J."/>
            <person name="Griggs A."/>
            <person name="Gujja S."/>
            <person name="Hansen M."/>
            <person name="Howarth C."/>
            <person name="Imamovic A."/>
            <person name="Larimer J."/>
            <person name="McCowen C."/>
            <person name="Montmayeur A."/>
            <person name="Murphy C."/>
            <person name="Neiman D."/>
            <person name="Pearson M."/>
            <person name="Priest M."/>
            <person name="Roberts A."/>
            <person name="Saif S."/>
            <person name="Shea T."/>
            <person name="Sisk P."/>
            <person name="Sykes S."/>
            <person name="Wortman J."/>
            <person name="Nusbaum C."/>
            <person name="Birren B."/>
        </authorList>
    </citation>
    <scope>NUCLEOTIDE SEQUENCE [LARGE SCALE GENOMIC DNA]</scope>
    <source>
        <strain evidence="5 6">VS20</strain>
    </source>
</reference>
<dbReference type="PROSITE" id="PS00018">
    <property type="entry name" value="EF_HAND_1"/>
    <property type="match status" value="2"/>
</dbReference>
<dbReference type="InterPro" id="IPR002048">
    <property type="entry name" value="EF_hand_dom"/>
</dbReference>
<organism evidence="5 6">
    <name type="scientific">Saprolegnia diclina (strain VS20)</name>
    <dbReference type="NCBI Taxonomy" id="1156394"/>
    <lineage>
        <taxon>Eukaryota</taxon>
        <taxon>Sar</taxon>
        <taxon>Stramenopiles</taxon>
        <taxon>Oomycota</taxon>
        <taxon>Saprolegniomycetes</taxon>
        <taxon>Saprolegniales</taxon>
        <taxon>Saprolegniaceae</taxon>
        <taxon>Saprolegnia</taxon>
    </lineage>
</organism>
<evidence type="ECO:0000256" key="2">
    <source>
        <dbReference type="ARBA" id="ARBA00022837"/>
    </source>
</evidence>
<dbReference type="OMA" id="TAINTMG"/>
<protein>
    <submittedName>
        <fullName evidence="5">Uncharacterized protein</fullName>
    </submittedName>
</protein>
<dbReference type="Pfam" id="PF00168">
    <property type="entry name" value="C2"/>
    <property type="match status" value="2"/>
</dbReference>
<dbReference type="InParanoid" id="T0RV51"/>
<dbReference type="GO" id="GO:0005509">
    <property type="term" value="F:calcium ion binding"/>
    <property type="evidence" value="ECO:0007669"/>
    <property type="project" value="InterPro"/>
</dbReference>
<dbReference type="Gene3D" id="1.10.238.10">
    <property type="entry name" value="EF-hand"/>
    <property type="match status" value="1"/>
</dbReference>
<dbReference type="CDD" id="cd00051">
    <property type="entry name" value="EFh"/>
    <property type="match status" value="1"/>
</dbReference>